<dbReference type="PANTHER" id="PTHR24409">
    <property type="entry name" value="ZINC FINGER PROTEIN 142"/>
    <property type="match status" value="1"/>
</dbReference>
<reference evidence="10" key="1">
    <citation type="submission" date="2013-03" db="EMBL/GenBank/DDBJ databases">
        <title>The Genome Sequence of Anopheles dirus WRAIR2.</title>
        <authorList>
            <consortium name="The Broad Institute Genomics Platform"/>
            <person name="Neafsey D.E."/>
            <person name="Walton C."/>
            <person name="Walker B."/>
            <person name="Young S.K."/>
            <person name="Zeng Q."/>
            <person name="Gargeya S."/>
            <person name="Fitzgerald M."/>
            <person name="Haas B."/>
            <person name="Abouelleil A."/>
            <person name="Allen A.W."/>
            <person name="Alvarado L."/>
            <person name="Arachchi H.M."/>
            <person name="Berlin A.M."/>
            <person name="Chapman S.B."/>
            <person name="Gainer-Dewar J."/>
            <person name="Goldberg J."/>
            <person name="Griggs A."/>
            <person name="Gujja S."/>
            <person name="Hansen M."/>
            <person name="Howarth C."/>
            <person name="Imamovic A."/>
            <person name="Ireland A."/>
            <person name="Larimer J."/>
            <person name="McCowan C."/>
            <person name="Murphy C."/>
            <person name="Pearson M."/>
            <person name="Poon T.W."/>
            <person name="Priest M."/>
            <person name="Roberts A."/>
            <person name="Saif S."/>
            <person name="Shea T."/>
            <person name="Sisk P."/>
            <person name="Sykes S."/>
            <person name="Wortman J."/>
            <person name="Nusbaum C."/>
            <person name="Birren B."/>
        </authorList>
    </citation>
    <scope>NUCLEOTIDE SEQUENCE [LARGE SCALE GENOMIC DNA]</scope>
    <source>
        <strain evidence="10">WRAIR2</strain>
    </source>
</reference>
<dbReference type="Proteomes" id="UP000075884">
    <property type="component" value="Unassembled WGS sequence"/>
</dbReference>
<sequence>MATAAHDFFKICRFCMCDDSELVIPLNTVHKYSLTIEDAEQFTGIEVTEDEIKSYALCLPCTDKLQCSTAYRDSCLANNALFYKRCGGTATELKKICRFCVRDDSCGLSHFNIITHFSLTIEDVEQFTGIEIDADESTSYAICVSCTDKLRSSAAYRDFCLSNDTPFHELYAALRNDHFNASDPIASAQAADAAEEAMELAPVSYTLNELETMDEEDESSRTSGTASIANAPEEVVMGDEFCYSANFIEPEESSVSEAEDEQYAKRSRKRTKPKTYRFVPCVREPGRRRRFLCEICGALVVYLRDHYTQHDRIATHACPHCPAILFRKNNLLAHIRTVHLKTVHKRCDICGKEFVHHKTYRYHMLSAEESVSYSICAQCRSKLKASATYRETCISNDSLFQEISAMLMASEREENTEVHHFSVAVSPTIDESNDLYEDECSQSANGTMPDSGQKDDSCYSANYIVPGESCASDSDGDFYTKPLFRVVHHAVSYERRRGKRKLHLCNFCGVFVLHLKTHFRTHDTEPLLACPYCPAKMTIQYALSDHINTVHLKKIRKTCDICGKGFVHHKTYRYHMLSHKEDGKTFECKACEKHFTSSITLRDHFNRLHNITRKPRVKVPRKLPNPYQEATKLRPITKVTSAALTIEDIEHFTGIEIGPVDSISHAICVHCTEMLKTAAAFRMTCLENNVLFKELSSLLFVSRDCTDYDGIVDYLGLSEDAEETMQDDNHSQRGRVFCLTEIESHNNKPEVKYIQADIAASCASSTDETIMDDGISYCANYIPQGESCGSETEEEDIGDERSTFYPIIHRYVSYKHVRGSRKLPLCDICGRFVTHIPNHVFIHKQDAKFACPYCPVKMKQKPNLTAHMRTVHEKLITKTCAICGQGFVHHKTYKYHLLSHRGKDETYECKPCSKTFPHKIALRDHFNRMHNLGKTAK</sequence>
<dbReference type="VEuPathDB" id="VectorBase:ADIR009595"/>
<dbReference type="PROSITE" id="PS50157">
    <property type="entry name" value="ZINC_FINGER_C2H2_2"/>
    <property type="match status" value="5"/>
</dbReference>
<feature type="domain" description="C2H2-type" evidence="7">
    <location>
        <begin position="849"/>
        <end position="872"/>
    </location>
</feature>
<evidence type="ECO:0000256" key="5">
    <source>
        <dbReference type="PROSITE-ProRule" id="PRU00042"/>
    </source>
</evidence>
<feature type="binding site" evidence="6">
    <location>
        <position position="12"/>
    </location>
    <ligand>
        <name>Zn(2+)</name>
        <dbReference type="ChEBI" id="CHEBI:29105"/>
    </ligand>
</feature>
<feature type="domain" description="C2H2-type" evidence="7">
    <location>
        <begin position="878"/>
        <end position="905"/>
    </location>
</feature>
<evidence type="ECO:0000256" key="3">
    <source>
        <dbReference type="ARBA" id="ARBA00022771"/>
    </source>
</evidence>
<dbReference type="SUPFAM" id="SSF57716">
    <property type="entry name" value="Glucocorticoid receptor-like (DNA-binding domain)"/>
    <property type="match status" value="2"/>
</dbReference>
<feature type="binding site" evidence="6">
    <location>
        <position position="591"/>
    </location>
    <ligand>
        <name>Zn(2+)</name>
        <dbReference type="ChEBI" id="CHEBI:29105"/>
    </ligand>
</feature>
<dbReference type="Gene3D" id="3.30.160.60">
    <property type="entry name" value="Classic Zinc Finger"/>
    <property type="match status" value="5"/>
</dbReference>
<keyword evidence="2" id="KW-0677">Repeat</keyword>
<feature type="domain" description="C2H2-type" evidence="7">
    <location>
        <begin position="557"/>
        <end position="584"/>
    </location>
</feature>
<protein>
    <submittedName>
        <fullName evidence="9">Uncharacterized protein</fullName>
    </submittedName>
</protein>
<dbReference type="PANTHER" id="PTHR24409:SF295">
    <property type="entry name" value="AZ2-RELATED"/>
    <property type="match status" value="1"/>
</dbReference>
<feature type="binding site" evidence="6">
    <location>
        <position position="61"/>
    </location>
    <ligand>
        <name>Zn(2+)</name>
        <dbReference type="ChEBI" id="CHEBI:29105"/>
    </ligand>
</feature>
<dbReference type="EnsemblMetazoa" id="ADIR009595-RA">
    <property type="protein sequence ID" value="ADIR009595-PA"/>
    <property type="gene ID" value="ADIR009595"/>
</dbReference>
<reference evidence="9" key="2">
    <citation type="submission" date="2020-05" db="UniProtKB">
        <authorList>
            <consortium name="EnsemblMetazoa"/>
        </authorList>
    </citation>
    <scope>IDENTIFICATION</scope>
    <source>
        <strain evidence="9">WRAIR2</strain>
    </source>
</reference>
<evidence type="ECO:0000313" key="10">
    <source>
        <dbReference type="Proteomes" id="UP000075884"/>
    </source>
</evidence>
<dbReference type="SMART" id="SM00868">
    <property type="entry name" value="zf-AD"/>
    <property type="match status" value="4"/>
</dbReference>
<feature type="binding site" evidence="6">
    <location>
        <position position="143"/>
    </location>
    <ligand>
        <name>Zn(2+)</name>
        <dbReference type="ChEBI" id="CHEBI:29105"/>
    </ligand>
</feature>
<proteinExistence type="predicted"/>
<feature type="domain" description="C2H2-type" evidence="7">
    <location>
        <begin position="907"/>
        <end position="935"/>
    </location>
</feature>
<evidence type="ECO:0000256" key="1">
    <source>
        <dbReference type="ARBA" id="ARBA00022723"/>
    </source>
</evidence>
<dbReference type="GO" id="GO:0008270">
    <property type="term" value="F:zinc ion binding"/>
    <property type="evidence" value="ECO:0007669"/>
    <property type="project" value="UniProtKB-UniRule"/>
</dbReference>
<keyword evidence="4 6" id="KW-0862">Zinc</keyword>
<keyword evidence="1 6" id="KW-0479">Metal-binding</keyword>
<dbReference type="PROSITE" id="PS51915">
    <property type="entry name" value="ZAD"/>
    <property type="match status" value="3"/>
</dbReference>
<dbReference type="GO" id="GO:0005634">
    <property type="term" value="C:nucleus"/>
    <property type="evidence" value="ECO:0007669"/>
    <property type="project" value="InterPro"/>
</dbReference>
<feature type="binding site" evidence="6">
    <location>
        <position position="100"/>
    </location>
    <ligand>
        <name>Zn(2+)</name>
        <dbReference type="ChEBI" id="CHEBI:29105"/>
    </ligand>
</feature>
<dbReference type="InterPro" id="IPR036236">
    <property type="entry name" value="Znf_C2H2_sf"/>
</dbReference>
<dbReference type="InterPro" id="IPR013087">
    <property type="entry name" value="Znf_C2H2_type"/>
</dbReference>
<feature type="domain" description="ZAD" evidence="8">
    <location>
        <begin position="10"/>
        <end position="85"/>
    </location>
</feature>
<dbReference type="Pfam" id="PF12874">
    <property type="entry name" value="zf-met"/>
    <property type="match status" value="1"/>
</dbReference>
<feature type="binding site" evidence="6">
    <location>
        <position position="15"/>
    </location>
    <ligand>
        <name>Zn(2+)</name>
        <dbReference type="ChEBI" id="CHEBI:29105"/>
    </ligand>
</feature>
<evidence type="ECO:0000313" key="9">
    <source>
        <dbReference type="EnsemblMetazoa" id="ADIR009595-PA"/>
    </source>
</evidence>
<feature type="binding site" evidence="6">
    <location>
        <position position="668"/>
    </location>
    <ligand>
        <name>Zn(2+)</name>
        <dbReference type="ChEBI" id="CHEBI:29105"/>
    </ligand>
</feature>
<feature type="binding site" evidence="6">
    <location>
        <position position="671"/>
    </location>
    <ligand>
        <name>Zn(2+)</name>
        <dbReference type="ChEBI" id="CHEBI:29105"/>
    </ligand>
</feature>
<organism evidence="9 10">
    <name type="scientific">Anopheles dirus</name>
    <dbReference type="NCBI Taxonomy" id="7168"/>
    <lineage>
        <taxon>Eukaryota</taxon>
        <taxon>Metazoa</taxon>
        <taxon>Ecdysozoa</taxon>
        <taxon>Arthropoda</taxon>
        <taxon>Hexapoda</taxon>
        <taxon>Insecta</taxon>
        <taxon>Pterygota</taxon>
        <taxon>Neoptera</taxon>
        <taxon>Endopterygota</taxon>
        <taxon>Diptera</taxon>
        <taxon>Nematocera</taxon>
        <taxon>Culicoidea</taxon>
        <taxon>Culicidae</taxon>
        <taxon>Anophelinae</taxon>
        <taxon>Anopheles</taxon>
    </lineage>
</organism>
<evidence type="ECO:0000259" key="7">
    <source>
        <dbReference type="PROSITE" id="PS50157"/>
    </source>
</evidence>
<dbReference type="Pfam" id="PF00096">
    <property type="entry name" value="zf-C2H2"/>
    <property type="match status" value="1"/>
</dbReference>
<feature type="binding site" evidence="6">
    <location>
        <position position="58"/>
    </location>
    <ligand>
        <name>Zn(2+)</name>
        <dbReference type="ChEBI" id="CHEBI:29105"/>
    </ligand>
</feature>
<evidence type="ECO:0000256" key="2">
    <source>
        <dbReference type="ARBA" id="ARBA00022737"/>
    </source>
</evidence>
<feature type="domain" description="ZAD" evidence="8">
    <location>
        <begin position="586"/>
        <end position="695"/>
    </location>
</feature>
<dbReference type="STRING" id="7168.A0A182NPL0"/>
<dbReference type="AlphaFoldDB" id="A0A182NPL0"/>
<accession>A0A182NPL0</accession>
<feature type="domain" description="ZAD" evidence="8">
    <location>
        <begin position="95"/>
        <end position="170"/>
    </location>
</feature>
<feature type="domain" description="C2H2-type" evidence="7">
    <location>
        <begin position="586"/>
        <end position="614"/>
    </location>
</feature>
<keyword evidence="3 5" id="KW-0863">Zinc-finger</keyword>
<dbReference type="GO" id="GO:0000981">
    <property type="term" value="F:DNA-binding transcription factor activity, RNA polymerase II-specific"/>
    <property type="evidence" value="ECO:0007669"/>
    <property type="project" value="TreeGrafter"/>
</dbReference>
<evidence type="ECO:0000256" key="4">
    <source>
        <dbReference type="ARBA" id="ARBA00022833"/>
    </source>
</evidence>
<feature type="binding site" evidence="6">
    <location>
        <position position="146"/>
    </location>
    <ligand>
        <name>Zn(2+)</name>
        <dbReference type="ChEBI" id="CHEBI:29105"/>
    </ligand>
</feature>
<dbReference type="SMART" id="SM00355">
    <property type="entry name" value="ZnF_C2H2"/>
    <property type="match status" value="10"/>
</dbReference>
<feature type="binding site" evidence="6">
    <location>
        <position position="97"/>
    </location>
    <ligand>
        <name>Zn(2+)</name>
        <dbReference type="ChEBI" id="CHEBI:29105"/>
    </ligand>
</feature>
<name>A0A182NPL0_9DIPT</name>
<dbReference type="GO" id="GO:0000977">
    <property type="term" value="F:RNA polymerase II transcription regulatory region sequence-specific DNA binding"/>
    <property type="evidence" value="ECO:0007669"/>
    <property type="project" value="TreeGrafter"/>
</dbReference>
<feature type="binding site" evidence="6">
    <location>
        <position position="588"/>
    </location>
    <ligand>
        <name>Zn(2+)</name>
        <dbReference type="ChEBI" id="CHEBI:29105"/>
    </ligand>
</feature>
<evidence type="ECO:0000256" key="6">
    <source>
        <dbReference type="PROSITE-ProRule" id="PRU01263"/>
    </source>
</evidence>
<dbReference type="SUPFAM" id="SSF57667">
    <property type="entry name" value="beta-beta-alpha zinc fingers"/>
    <property type="match status" value="5"/>
</dbReference>
<dbReference type="InterPro" id="IPR012934">
    <property type="entry name" value="Znf_AD"/>
</dbReference>
<evidence type="ECO:0000259" key="8">
    <source>
        <dbReference type="PROSITE" id="PS51915"/>
    </source>
</evidence>
<keyword evidence="10" id="KW-1185">Reference proteome</keyword>
<dbReference type="PROSITE" id="PS00028">
    <property type="entry name" value="ZINC_FINGER_C2H2_1"/>
    <property type="match status" value="6"/>
</dbReference>
<dbReference type="Pfam" id="PF07776">
    <property type="entry name" value="zf-AD"/>
    <property type="match status" value="1"/>
</dbReference>